<proteinExistence type="predicted"/>
<keyword evidence="2" id="KW-1185">Reference proteome</keyword>
<evidence type="ECO:0000313" key="1">
    <source>
        <dbReference type="EMBL" id="GAB0179697.1"/>
    </source>
</evidence>
<sequence length="114" mass="13362">MNSGIKCTLSTFANNTKVWLTCWRERLLNTTQQYALADQKASCIPGCIKRGVTSRSREVNFPFYSAFMRPHLEYCVQLYGPQYKKDMDLLERVQRSATKMIIMLEHLCCEDRLR</sequence>
<protein>
    <submittedName>
        <fullName evidence="1">Uncharacterized protein</fullName>
    </submittedName>
</protein>
<dbReference type="PANTHER" id="PTHR33332">
    <property type="entry name" value="REVERSE TRANSCRIPTASE DOMAIN-CONTAINING PROTEIN"/>
    <property type="match status" value="1"/>
</dbReference>
<dbReference type="Proteomes" id="UP001623348">
    <property type="component" value="Unassembled WGS sequence"/>
</dbReference>
<name>A0ABC9W4G8_GRUJA</name>
<dbReference type="AlphaFoldDB" id="A0ABC9W4G8"/>
<gene>
    <name evidence="1" type="ORF">GRJ2_000435000</name>
</gene>
<accession>A0ABC9W4G8</accession>
<dbReference type="EMBL" id="BAAFJT010000001">
    <property type="protein sequence ID" value="GAB0179697.1"/>
    <property type="molecule type" value="Genomic_DNA"/>
</dbReference>
<comment type="caution">
    <text evidence="1">The sequence shown here is derived from an EMBL/GenBank/DDBJ whole genome shotgun (WGS) entry which is preliminary data.</text>
</comment>
<evidence type="ECO:0000313" key="2">
    <source>
        <dbReference type="Proteomes" id="UP001623348"/>
    </source>
</evidence>
<reference evidence="1 2" key="1">
    <citation type="submission" date="2024-06" db="EMBL/GenBank/DDBJ databases">
        <title>The draft genome of Grus japonensis, version 3.</title>
        <authorList>
            <person name="Nabeshima K."/>
            <person name="Suzuki S."/>
            <person name="Onuma M."/>
        </authorList>
    </citation>
    <scope>NUCLEOTIDE SEQUENCE [LARGE SCALE GENOMIC DNA]</scope>
    <source>
        <strain evidence="1 2">451A</strain>
    </source>
</reference>
<organism evidence="1 2">
    <name type="scientific">Grus japonensis</name>
    <name type="common">Japanese crane</name>
    <name type="synonym">Red-crowned crane</name>
    <dbReference type="NCBI Taxonomy" id="30415"/>
    <lineage>
        <taxon>Eukaryota</taxon>
        <taxon>Metazoa</taxon>
        <taxon>Chordata</taxon>
        <taxon>Craniata</taxon>
        <taxon>Vertebrata</taxon>
        <taxon>Euteleostomi</taxon>
        <taxon>Archelosauria</taxon>
        <taxon>Archosauria</taxon>
        <taxon>Dinosauria</taxon>
        <taxon>Saurischia</taxon>
        <taxon>Theropoda</taxon>
        <taxon>Coelurosauria</taxon>
        <taxon>Aves</taxon>
        <taxon>Neognathae</taxon>
        <taxon>Neoaves</taxon>
        <taxon>Gruiformes</taxon>
        <taxon>Gruidae</taxon>
        <taxon>Grus</taxon>
    </lineage>
</organism>